<dbReference type="Pfam" id="PF13673">
    <property type="entry name" value="Acetyltransf_10"/>
    <property type="match status" value="1"/>
</dbReference>
<dbReference type="GO" id="GO:0016020">
    <property type="term" value="C:membrane"/>
    <property type="evidence" value="ECO:0007669"/>
    <property type="project" value="TreeGrafter"/>
</dbReference>
<dbReference type="InterPro" id="IPR016181">
    <property type="entry name" value="Acyl_CoA_acyltransferase"/>
</dbReference>
<dbReference type="SUPFAM" id="SSF56801">
    <property type="entry name" value="Acetyl-CoA synthetase-like"/>
    <property type="match status" value="1"/>
</dbReference>
<reference evidence="4" key="1">
    <citation type="submission" date="2018-05" db="EMBL/GenBank/DDBJ databases">
        <authorList>
            <person name="Lanie J.A."/>
            <person name="Ng W.-L."/>
            <person name="Kazmierczak K.M."/>
            <person name="Andrzejewski T.M."/>
            <person name="Davidsen T.M."/>
            <person name="Wayne K.J."/>
            <person name="Tettelin H."/>
            <person name="Glass J.I."/>
            <person name="Rusch D."/>
            <person name="Podicherti R."/>
            <person name="Tsui H.-C.T."/>
            <person name="Winkler M.E."/>
        </authorList>
    </citation>
    <scope>NUCLEOTIDE SEQUENCE</scope>
</reference>
<feature type="domain" description="N-acetyltransferase" evidence="3">
    <location>
        <begin position="1391"/>
        <end position="1527"/>
    </location>
</feature>
<dbReference type="GO" id="GO:0016747">
    <property type="term" value="F:acyltransferase activity, transferring groups other than amino-acyl groups"/>
    <property type="evidence" value="ECO:0007669"/>
    <property type="project" value="InterPro"/>
</dbReference>
<keyword evidence="1" id="KW-0547">Nucleotide-binding</keyword>
<evidence type="ECO:0000313" key="4">
    <source>
        <dbReference type="EMBL" id="SUZ85910.1"/>
    </source>
</evidence>
<protein>
    <recommendedName>
        <fullName evidence="3">N-acetyltransferase domain-containing protein</fullName>
    </recommendedName>
</protein>
<dbReference type="GO" id="GO:0005524">
    <property type="term" value="F:ATP binding"/>
    <property type="evidence" value="ECO:0007669"/>
    <property type="project" value="UniProtKB-KW"/>
</dbReference>
<dbReference type="GO" id="GO:0004467">
    <property type="term" value="F:long-chain fatty acid-CoA ligase activity"/>
    <property type="evidence" value="ECO:0007669"/>
    <property type="project" value="TreeGrafter"/>
</dbReference>
<evidence type="ECO:0000259" key="3">
    <source>
        <dbReference type="PROSITE" id="PS51186"/>
    </source>
</evidence>
<accession>A0A381R318</accession>
<dbReference type="Gene3D" id="3.40.50.12780">
    <property type="entry name" value="N-terminal domain of ligase-like"/>
    <property type="match status" value="1"/>
</dbReference>
<dbReference type="Pfam" id="PF00501">
    <property type="entry name" value="AMP-binding"/>
    <property type="match status" value="1"/>
</dbReference>
<dbReference type="InterPro" id="IPR000873">
    <property type="entry name" value="AMP-dep_synth/lig_dom"/>
</dbReference>
<sequence length="1527" mass="177383">MDQINETTISDLYDLAKQNKIDIDGLHAVLDKILSSNPDQKTVHDFLECFHLPAVNRIIFEDDATDYWCDKITGLIEKYQYHVGHLIKQRVSHYDKKSLFISIVGDSVKSISYSKVWHDLVQIGRALEMLPNEEKDPIIGLLSNNQYKSAILDLSCLSFGFRIVPIPLNATAEHLFHILNEAEITHLFVGGEKGVLLWNKISNELDISVIDLNEINTLKGNVISWETFQDLSDKNENADMDHLLNNQDMNWPITIMYTSGSTDQPKGVIFNQVNLMSKRFARAIALPSFSSSDIFLCYLPLFHTFGRYFELLGSIFWGATYAFAESPAFNSLLKDFQLVRPSIFISIPKRWVQLYEYLEGKIELDSASDRIIHQRLSDITGGQLQWGLSAAGYLDPDIFKFFQQHGIQLLSGYGMTEATGGITMTQPGKYIENSVGISLPGIYLKLADDGELLMQGSYVSNGFYKNDDSKSFRDGWFHSGDIFEKKDNHYFIVDRKKDIYKNTRGQTIAPQKIENLFQDFDSVKSVFLIGDQREFNTVLIYPDNNNIPLDHNNLNSQNIREFFSAMLVSVNSFLSPFERIVNFAVIDRDFSIDKGDLTQKGTFNRKNVLKKFSDIIEPMYARDYVSLYSGTKEIRFPNWLVREKGTVKTNLRWDGNKIAIEGQDQTLRIKWNGSDLIVGEFSYYIDSQILDLQSFANSPNLWLGNNEFTLFASEAIFRIKDPDPNSDIRIRILPDSFALSKTHKVNNDNNTNLLEQIHHTIRSYLSNDQTFYDSLKDILNRDTIEWSDVILDTLLQYQEHPDPHFRLKMLDAIAPILSGEFFVGLLEKTFHYFREKSTEKGLPFDISRLTESQYRSLIGTLKNAHEKVDDLDRSDSEFFQTVLYIISDYGVIHPTQFIWGRSELVWWQLSDAPKPISSAAQKAYYNLINGFRTWIGPNTSITVDRETGDEYSWEDVISFDDNVRTRHQKVLLEAIGQTALIREAIFIFSSNCLIQLADISQNGVWITHLGTKHGKSVFRVLIQTLTLGTHNIVINLNEDLDRNFIEDEIRWLILMGSGFSDNQLVENFGGYWPEHQLYTEEYIPGETLIQYLERNKTEIMKETALDRWQMRWLHFIWNGIQAYLEFWSRTNFKLGIQPPIPDNLIIPQHDYTTGTRLISISGRRLIKSVGEYFLDLFTLFIAKTESQFPGLKHMADWEMIFTATLQAAKVKRGILLLEELEKDLNNRRLKKQFREIGLTKNRIINYIKEFNNLGVLTKPVIFAALRYERWLNLNPGATYQARASILKELYHDYDLNILLEEYPETRVRFFMMTCFKDSAPELKNSFQSIIQEMRRKELSPWNLEDRIEDIQKMISLTEEEKYFLARMLFPHVDPADYVELVNTVKGNDEKLNLVYRTEGGDGQLYHIRPPFLPKEVAYFHSLMAKENLSGTFRHSHEFLLIFNSRNRLVGGLYWDTPNQARIHLEWIIIRKRYRQLQLSKRLMTEFYHRMKQRGSQIITVGFYLESFFYKQGFKIDREYGGLVKKLN</sequence>
<dbReference type="Pfam" id="PF23562">
    <property type="entry name" value="AMP-binding_C_3"/>
    <property type="match status" value="1"/>
</dbReference>
<dbReference type="EMBL" id="UINC01001657">
    <property type="protein sequence ID" value="SUZ85910.1"/>
    <property type="molecule type" value="Genomic_DNA"/>
</dbReference>
<dbReference type="InterPro" id="IPR042099">
    <property type="entry name" value="ANL_N_sf"/>
</dbReference>
<dbReference type="Gene3D" id="3.40.630.30">
    <property type="match status" value="1"/>
</dbReference>
<keyword evidence="2" id="KW-0067">ATP-binding</keyword>
<evidence type="ECO:0000256" key="2">
    <source>
        <dbReference type="ARBA" id="ARBA00022840"/>
    </source>
</evidence>
<dbReference type="PANTHER" id="PTHR43272:SF33">
    <property type="entry name" value="AMP-BINDING DOMAIN-CONTAINING PROTEIN-RELATED"/>
    <property type="match status" value="1"/>
</dbReference>
<organism evidence="4">
    <name type="scientific">marine metagenome</name>
    <dbReference type="NCBI Taxonomy" id="408172"/>
    <lineage>
        <taxon>unclassified sequences</taxon>
        <taxon>metagenomes</taxon>
        <taxon>ecological metagenomes</taxon>
    </lineage>
</organism>
<dbReference type="InterPro" id="IPR000182">
    <property type="entry name" value="GNAT_dom"/>
</dbReference>
<dbReference type="SUPFAM" id="SSF55729">
    <property type="entry name" value="Acyl-CoA N-acyltransferases (Nat)"/>
    <property type="match status" value="1"/>
</dbReference>
<gene>
    <name evidence="4" type="ORF">METZ01_LOCUS38764</name>
</gene>
<dbReference type="PANTHER" id="PTHR43272">
    <property type="entry name" value="LONG-CHAIN-FATTY-ACID--COA LIGASE"/>
    <property type="match status" value="1"/>
</dbReference>
<proteinExistence type="predicted"/>
<dbReference type="PROSITE" id="PS51186">
    <property type="entry name" value="GNAT"/>
    <property type="match status" value="1"/>
</dbReference>
<evidence type="ECO:0000256" key="1">
    <source>
        <dbReference type="ARBA" id="ARBA00022741"/>
    </source>
</evidence>
<name>A0A381R318_9ZZZZ</name>